<gene>
    <name evidence="2" type="ORF">GCM10011358_27210</name>
</gene>
<name>A0ABQ1QTT4_9RHOB</name>
<evidence type="ECO:0008006" key="4">
    <source>
        <dbReference type="Google" id="ProtNLM"/>
    </source>
</evidence>
<keyword evidence="3" id="KW-1185">Reference proteome</keyword>
<comment type="caution">
    <text evidence="2">The sequence shown here is derived from an EMBL/GenBank/DDBJ whole genome shotgun (WGS) entry which is preliminary data.</text>
</comment>
<keyword evidence="1" id="KW-0732">Signal</keyword>
<protein>
    <recommendedName>
        <fullName evidence="4">C-type lysozyme inhibitor domain-containing protein</fullName>
    </recommendedName>
</protein>
<dbReference type="RefSeq" id="WP_188528642.1">
    <property type="nucleotide sequence ID" value="NZ_BMGI01000004.1"/>
</dbReference>
<accession>A0ABQ1QTT4</accession>
<proteinExistence type="predicted"/>
<evidence type="ECO:0000313" key="2">
    <source>
        <dbReference type="EMBL" id="GGD41906.1"/>
    </source>
</evidence>
<sequence length="102" mass="11052">MTIARNLPAALALSVVMLPQAVSAETIIANCTGMLDFDIYTIDTSQSSQEVENIGMAEVTVEEEAILLTGEFGEYRFDLEAGTLYHNGSDTGVYCTYSSEDK</sequence>
<dbReference type="Proteomes" id="UP000617355">
    <property type="component" value="Unassembled WGS sequence"/>
</dbReference>
<evidence type="ECO:0000313" key="3">
    <source>
        <dbReference type="Proteomes" id="UP000617355"/>
    </source>
</evidence>
<evidence type="ECO:0000256" key="1">
    <source>
        <dbReference type="SAM" id="SignalP"/>
    </source>
</evidence>
<dbReference type="EMBL" id="BMGI01000004">
    <property type="protein sequence ID" value="GGD41906.1"/>
    <property type="molecule type" value="Genomic_DNA"/>
</dbReference>
<feature type="chain" id="PRO_5047204447" description="C-type lysozyme inhibitor domain-containing protein" evidence="1">
    <location>
        <begin position="25"/>
        <end position="102"/>
    </location>
</feature>
<organism evidence="2 3">
    <name type="scientific">Sinisalibacter lacisalsi</name>
    <dbReference type="NCBI Taxonomy" id="1526570"/>
    <lineage>
        <taxon>Bacteria</taxon>
        <taxon>Pseudomonadati</taxon>
        <taxon>Pseudomonadota</taxon>
        <taxon>Alphaproteobacteria</taxon>
        <taxon>Rhodobacterales</taxon>
        <taxon>Roseobacteraceae</taxon>
        <taxon>Sinisalibacter</taxon>
    </lineage>
</organism>
<feature type="signal peptide" evidence="1">
    <location>
        <begin position="1"/>
        <end position="24"/>
    </location>
</feature>
<reference evidence="3" key="1">
    <citation type="journal article" date="2019" name="Int. J. Syst. Evol. Microbiol.">
        <title>The Global Catalogue of Microorganisms (GCM) 10K type strain sequencing project: providing services to taxonomists for standard genome sequencing and annotation.</title>
        <authorList>
            <consortium name="The Broad Institute Genomics Platform"/>
            <consortium name="The Broad Institute Genome Sequencing Center for Infectious Disease"/>
            <person name="Wu L."/>
            <person name="Ma J."/>
        </authorList>
    </citation>
    <scope>NUCLEOTIDE SEQUENCE [LARGE SCALE GENOMIC DNA]</scope>
    <source>
        <strain evidence="3">CGMCC 1.12922</strain>
    </source>
</reference>